<gene>
    <name evidence="2" type="ORF">KK078_02310</name>
</gene>
<keyword evidence="1" id="KW-0812">Transmembrane</keyword>
<dbReference type="Proteomes" id="UP001319180">
    <property type="component" value="Unassembled WGS sequence"/>
</dbReference>
<reference evidence="2 3" key="1">
    <citation type="submission" date="2021-05" db="EMBL/GenBank/DDBJ databases">
        <title>A Polyphasic approach of four new species of the genus Ohtaekwangia: Ohtaekwangia histidinii sp. nov., Ohtaekwangia cretensis sp. nov., Ohtaekwangia indiensis sp. nov., Ohtaekwangia reichenbachii sp. nov. from diverse environment.</title>
        <authorList>
            <person name="Octaviana S."/>
        </authorList>
    </citation>
    <scope>NUCLEOTIDE SEQUENCE [LARGE SCALE GENOMIC DNA]</scope>
    <source>
        <strain evidence="2 3">PWU37</strain>
    </source>
</reference>
<accession>A0AAP2D4W6</accession>
<organism evidence="2 3">
    <name type="scientific">Dawidia soli</name>
    <dbReference type="NCBI Taxonomy" id="2782352"/>
    <lineage>
        <taxon>Bacteria</taxon>
        <taxon>Pseudomonadati</taxon>
        <taxon>Bacteroidota</taxon>
        <taxon>Cytophagia</taxon>
        <taxon>Cytophagales</taxon>
        <taxon>Chryseotaleaceae</taxon>
        <taxon>Dawidia</taxon>
    </lineage>
</organism>
<comment type="caution">
    <text evidence="2">The sequence shown here is derived from an EMBL/GenBank/DDBJ whole genome shotgun (WGS) entry which is preliminary data.</text>
</comment>
<evidence type="ECO:0000313" key="2">
    <source>
        <dbReference type="EMBL" id="MBT1685368.1"/>
    </source>
</evidence>
<evidence type="ECO:0008006" key="4">
    <source>
        <dbReference type="Google" id="ProtNLM"/>
    </source>
</evidence>
<dbReference type="RefSeq" id="WP_254088617.1">
    <property type="nucleotide sequence ID" value="NZ_JAHESC010000002.1"/>
</dbReference>
<evidence type="ECO:0000256" key="1">
    <source>
        <dbReference type="SAM" id="Phobius"/>
    </source>
</evidence>
<sequence length="349" mass="39687">MALKSRIAQSNFFTKARHWEYWPFGIVQFPLFIYYGWLALRARSFTFFTASNPGITMGGMFGESKYDVLMKVPAANRPRTARVKGPATTETVVHCLEEYGFSLPVIFKPDIGERGFMVKRISSRAEIDLYLAQMPHDFIIQDLVDLPVEMGVFYVRLPSAGQGHVNSVVIKEMLSVTGDGVQTLQALILQKDRARLQWPALQQRFAGRLSDVVPAGESIELVSIGNHCLGTKFLDGTHLINDRLSETFDTVSKQIEGFYFGRFDLRCATVEDLYAGRFLVMELNGCGAEPAHIYHPGFPLSRALRILFRHWHTIFRIARENTARGVSYMPWKQAVAYYREFKQKTTPIV</sequence>
<dbReference type="AlphaFoldDB" id="A0AAP2D4W6"/>
<proteinExistence type="predicted"/>
<keyword evidence="1" id="KW-0472">Membrane</keyword>
<name>A0AAP2D4W6_9BACT</name>
<protein>
    <recommendedName>
        <fullName evidence="4">ATP-grasp domain-containing protein</fullName>
    </recommendedName>
</protein>
<dbReference type="SUPFAM" id="SSF56059">
    <property type="entry name" value="Glutathione synthetase ATP-binding domain-like"/>
    <property type="match status" value="1"/>
</dbReference>
<evidence type="ECO:0000313" key="3">
    <source>
        <dbReference type="Proteomes" id="UP001319180"/>
    </source>
</evidence>
<keyword evidence="1" id="KW-1133">Transmembrane helix</keyword>
<keyword evidence="3" id="KW-1185">Reference proteome</keyword>
<dbReference type="EMBL" id="JAHESC010000002">
    <property type="protein sequence ID" value="MBT1685368.1"/>
    <property type="molecule type" value="Genomic_DNA"/>
</dbReference>
<feature type="transmembrane region" description="Helical" evidence="1">
    <location>
        <begin position="21"/>
        <end position="40"/>
    </location>
</feature>